<dbReference type="Pfam" id="PF09617">
    <property type="entry name" value="Cas_GSU0053"/>
    <property type="match status" value="1"/>
</dbReference>
<dbReference type="STRING" id="67386.AQI95_36055"/>
<dbReference type="AlphaFoldDB" id="A0A101NVK5"/>
<dbReference type="InterPro" id="IPR013403">
    <property type="entry name" value="CRISPR-assoc_prot_Csb1/Cas7u"/>
</dbReference>
<dbReference type="EMBL" id="LMWN01000059">
    <property type="protein sequence ID" value="KUN00046.1"/>
    <property type="molecule type" value="Genomic_DNA"/>
</dbReference>
<accession>A0A101NVK5</accession>
<comment type="caution">
    <text evidence="1">The sequence shown here is derived from an EMBL/GenBank/DDBJ whole genome shotgun (WGS) entry which is preliminary data.</text>
</comment>
<evidence type="ECO:0000313" key="2">
    <source>
        <dbReference type="Proteomes" id="UP000053127"/>
    </source>
</evidence>
<dbReference type="NCBIfam" id="TIGR02570">
    <property type="entry name" value="cas7_GSU0053"/>
    <property type="match status" value="1"/>
</dbReference>
<dbReference type="Proteomes" id="UP000053127">
    <property type="component" value="Unassembled WGS sequence"/>
</dbReference>
<evidence type="ECO:0000313" key="1">
    <source>
        <dbReference type="EMBL" id="KUN00046.1"/>
    </source>
</evidence>
<dbReference type="OrthoDB" id="190628at2"/>
<organism evidence="1 2">
    <name type="scientific">Streptomyces yokosukanensis</name>
    <dbReference type="NCBI Taxonomy" id="67386"/>
    <lineage>
        <taxon>Bacteria</taxon>
        <taxon>Bacillati</taxon>
        <taxon>Actinomycetota</taxon>
        <taxon>Actinomycetes</taxon>
        <taxon>Kitasatosporales</taxon>
        <taxon>Streptomycetaceae</taxon>
        <taxon>Streptomyces</taxon>
    </lineage>
</organism>
<gene>
    <name evidence="1" type="ORF">AQI95_36055</name>
</gene>
<reference evidence="1 2" key="1">
    <citation type="submission" date="2015-10" db="EMBL/GenBank/DDBJ databases">
        <title>Draft genome sequence of Streptomyces yokosukanensis DSM 40224, type strain for the species Streptomyces yokosukanensis.</title>
        <authorList>
            <person name="Ruckert C."/>
            <person name="Winkler A."/>
            <person name="Kalinowski J."/>
            <person name="Kampfer P."/>
            <person name="Glaeser S."/>
        </authorList>
    </citation>
    <scope>NUCLEOTIDE SEQUENCE [LARGE SCALE GENOMIC DNA]</scope>
    <source>
        <strain evidence="1 2">DSM 40224</strain>
    </source>
</reference>
<name>A0A101NVK5_9ACTN</name>
<dbReference type="RefSeq" id="WP_067134452.1">
    <property type="nucleotide sequence ID" value="NZ_KQ948225.1"/>
</dbReference>
<keyword evidence="2" id="KW-1185">Reference proteome</keyword>
<protein>
    <submittedName>
        <fullName evidence="1">Type I-U CRISPR-associated protein Cas7</fullName>
    </submittedName>
</protein>
<sequence>MYERLLAAASLRSTDGAIRVVSEYEPVAGVGTPLFPPTVKAKETNSAGYLVEPRYVDGNETQVVLLDQPQSQANRCETALLDAVKRREMFIPHLEMVTESHGMPVRMTSLEAPHRSRDAYFRDSVDEAGTKFDETELGAALRDASSGDLSAYLLLVPSDLAYGVWDSHRKRRIQVKIPRAYRSEMIGIKPLVGVRAAGRVDRLNLAGDTVELTESGWAPSASEKPKKGVKTARMSELGHGMIPPSEGLGGVSVTSVQRSASLSLAQLAALRFGNASEELTAAARALVASIALLGDRLAFSAPALHLRSGCELLLVSERIEWVQRGRDGVPVLEPLELSTPQEALELFTIAVGRAREAGLQWASDPMVVRPNSSLQQAIDKSYLIAGVGAAESE</sequence>
<proteinExistence type="predicted"/>